<accession>A0A8J1Y2A3</accession>
<comment type="caution">
    <text evidence="3">The sequence shown here is derived from an EMBL/GenBank/DDBJ whole genome shotgun (WGS) entry which is preliminary data.</text>
</comment>
<name>A0A8J1Y2A3_OWEFU</name>
<dbReference type="Pfam" id="PF00085">
    <property type="entry name" value="Thioredoxin"/>
    <property type="match status" value="1"/>
</dbReference>
<evidence type="ECO:0000313" key="3">
    <source>
        <dbReference type="EMBL" id="CAH1785629.1"/>
    </source>
</evidence>
<reference evidence="3" key="1">
    <citation type="submission" date="2022-03" db="EMBL/GenBank/DDBJ databases">
        <authorList>
            <person name="Martin C."/>
        </authorList>
    </citation>
    <scope>NUCLEOTIDE SEQUENCE</scope>
</reference>
<dbReference type="Proteomes" id="UP000749559">
    <property type="component" value="Unassembled WGS sequence"/>
</dbReference>
<evidence type="ECO:0000256" key="1">
    <source>
        <dbReference type="ARBA" id="ARBA00026148"/>
    </source>
</evidence>
<dbReference type="InterPro" id="IPR013766">
    <property type="entry name" value="Thioredoxin_domain"/>
</dbReference>
<feature type="domain" description="Thioredoxin" evidence="2">
    <location>
        <begin position="74"/>
        <end position="153"/>
    </location>
</feature>
<dbReference type="SUPFAM" id="SSF52833">
    <property type="entry name" value="Thioredoxin-like"/>
    <property type="match status" value="1"/>
</dbReference>
<sequence length="206" mass="23840">MANSATARQAQELLDDEGFAEEKLLEELEHCEIPAHIREARFEALKKQTSDLKQFQEKGHGTYELIDEQKKFLDITTSEERCVVHFFHEDFRRCSIMDTHLQKLAEKYFETKFARINVDNAKFLVNKLKIRTLPAVICFKEGIVVDKVIGFEELGNTDSFTTETLEKRLGNSGVIHYKNTNPEPGKKSLFGHVRQNNDDDNSDDDW</sequence>
<evidence type="ECO:0000259" key="2">
    <source>
        <dbReference type="Pfam" id="PF00085"/>
    </source>
</evidence>
<dbReference type="AlphaFoldDB" id="A0A8J1Y2A3"/>
<protein>
    <recommendedName>
        <fullName evidence="1">Thioredoxin domain-containing protein 9</fullName>
    </recommendedName>
</protein>
<dbReference type="EMBL" id="CAIIXF020000006">
    <property type="protein sequence ID" value="CAH1785629.1"/>
    <property type="molecule type" value="Genomic_DNA"/>
</dbReference>
<evidence type="ECO:0000313" key="4">
    <source>
        <dbReference type="Proteomes" id="UP000749559"/>
    </source>
</evidence>
<dbReference type="OrthoDB" id="10257948at2759"/>
<gene>
    <name evidence="3" type="ORF">OFUS_LOCUS11652</name>
</gene>
<organism evidence="3 4">
    <name type="scientific">Owenia fusiformis</name>
    <name type="common">Polychaete worm</name>
    <dbReference type="NCBI Taxonomy" id="6347"/>
    <lineage>
        <taxon>Eukaryota</taxon>
        <taxon>Metazoa</taxon>
        <taxon>Spiralia</taxon>
        <taxon>Lophotrochozoa</taxon>
        <taxon>Annelida</taxon>
        <taxon>Polychaeta</taxon>
        <taxon>Sedentaria</taxon>
        <taxon>Canalipalpata</taxon>
        <taxon>Sabellida</taxon>
        <taxon>Oweniida</taxon>
        <taxon>Oweniidae</taxon>
        <taxon>Owenia</taxon>
    </lineage>
</organism>
<keyword evidence="4" id="KW-1185">Reference proteome</keyword>
<dbReference type="InterPro" id="IPR036249">
    <property type="entry name" value="Thioredoxin-like_sf"/>
</dbReference>
<proteinExistence type="predicted"/>
<dbReference type="PANTHER" id="PTHR21148">
    <property type="entry name" value="THIOREDOXIN DOMAIN-CONTAINING PROTEIN 9"/>
    <property type="match status" value="1"/>
</dbReference>
<dbReference type="CDD" id="cd02989">
    <property type="entry name" value="Phd_like_TxnDC9"/>
    <property type="match status" value="1"/>
</dbReference>
<dbReference type="Gene3D" id="3.40.30.10">
    <property type="entry name" value="Glutaredoxin"/>
    <property type="match status" value="1"/>
</dbReference>